<gene>
    <name evidence="1" type="ORF">acsn021_42680</name>
</gene>
<reference evidence="1 2" key="1">
    <citation type="journal article" date="2016" name="Int. J. Syst. Evol. Microbiol.">
        <title>Descriptions of Anaerotaenia torta gen. nov., sp. nov. and Anaerocolumna cellulosilytica gen. nov., sp. nov. isolated from a methanogenic reactor of cattle waste.</title>
        <authorList>
            <person name="Uek A."/>
            <person name="Ohtaki Y."/>
            <person name="Kaku N."/>
            <person name="Ueki K."/>
        </authorList>
    </citation>
    <scope>NUCLEOTIDE SEQUENCE [LARGE SCALE GENOMIC DNA]</scope>
    <source>
        <strain evidence="1 2">SN021</strain>
    </source>
</reference>
<protein>
    <submittedName>
        <fullName evidence="1">Lipoprotein</fullName>
    </submittedName>
</protein>
<organism evidence="1 2">
    <name type="scientific">Anaerocolumna cellulosilytica</name>
    <dbReference type="NCBI Taxonomy" id="433286"/>
    <lineage>
        <taxon>Bacteria</taxon>
        <taxon>Bacillati</taxon>
        <taxon>Bacillota</taxon>
        <taxon>Clostridia</taxon>
        <taxon>Lachnospirales</taxon>
        <taxon>Lachnospiraceae</taxon>
        <taxon>Anaerocolumna</taxon>
    </lineage>
</organism>
<dbReference type="AlphaFoldDB" id="A0A6S6R5T2"/>
<accession>A0A6S6R5T2</accession>
<dbReference type="KEGG" id="acel:acsn021_42680"/>
<proteinExistence type="predicted"/>
<sequence>MKRNDIILIGILLVIAVGAFFYFNNNRKEGDKVVVTIDGKFYKEFPLNKDIETDIEVPGGGSNHLVIKDGYADVTAASCPDELCVHQKSIHSVKESIICLPNKVVVEIKGDAESELDGVAN</sequence>
<dbReference type="Pfam" id="PF07009">
    <property type="entry name" value="NusG_II"/>
    <property type="match status" value="1"/>
</dbReference>
<dbReference type="CDD" id="cd09911">
    <property type="entry name" value="Lin0431_like"/>
    <property type="match status" value="1"/>
</dbReference>
<dbReference type="InterPro" id="IPR038690">
    <property type="entry name" value="NusG_2_sf"/>
</dbReference>
<evidence type="ECO:0000313" key="2">
    <source>
        <dbReference type="Proteomes" id="UP000515561"/>
    </source>
</evidence>
<keyword evidence="2" id="KW-1185">Reference proteome</keyword>
<keyword evidence="1" id="KW-0449">Lipoprotein</keyword>
<dbReference type="EMBL" id="AP023367">
    <property type="protein sequence ID" value="BCJ96699.1"/>
    <property type="molecule type" value="Genomic_DNA"/>
</dbReference>
<dbReference type="Proteomes" id="UP000515561">
    <property type="component" value="Chromosome"/>
</dbReference>
<name>A0A6S6R5T2_9FIRM</name>
<dbReference type="Gene3D" id="2.60.320.10">
    <property type="entry name" value="N-utilization substance G protein NusG, insert domain"/>
    <property type="match status" value="1"/>
</dbReference>
<evidence type="ECO:0000313" key="1">
    <source>
        <dbReference type="EMBL" id="BCJ96699.1"/>
    </source>
</evidence>
<dbReference type="RefSeq" id="WP_184092057.1">
    <property type="nucleotide sequence ID" value="NZ_AP023367.1"/>
</dbReference>